<protein>
    <submittedName>
        <fullName evidence="2">Concanavalin A-like lectin/glucanase superfamily protein</fullName>
    </submittedName>
</protein>
<dbReference type="SUPFAM" id="SSF49899">
    <property type="entry name" value="Concanavalin A-like lectins/glucanases"/>
    <property type="match status" value="1"/>
</dbReference>
<dbReference type="Gene3D" id="2.60.120.200">
    <property type="match status" value="1"/>
</dbReference>
<keyword evidence="1" id="KW-0732">Signal</keyword>
<gene>
    <name evidence="2" type="ORF">CLV48_102342</name>
</gene>
<dbReference type="GO" id="GO:0030246">
    <property type="term" value="F:carbohydrate binding"/>
    <property type="evidence" value="ECO:0007669"/>
    <property type="project" value="UniProtKB-KW"/>
</dbReference>
<feature type="chain" id="PRO_5015172299" evidence="1">
    <location>
        <begin position="24"/>
        <end position="360"/>
    </location>
</feature>
<dbReference type="PROSITE" id="PS51257">
    <property type="entry name" value="PROKAR_LIPOPROTEIN"/>
    <property type="match status" value="1"/>
</dbReference>
<feature type="signal peptide" evidence="1">
    <location>
        <begin position="1"/>
        <end position="23"/>
    </location>
</feature>
<comment type="caution">
    <text evidence="2">The sequence shown here is derived from an EMBL/GenBank/DDBJ whole genome shotgun (WGS) entry which is preliminary data.</text>
</comment>
<evidence type="ECO:0000256" key="1">
    <source>
        <dbReference type="SAM" id="SignalP"/>
    </source>
</evidence>
<dbReference type="AlphaFoldDB" id="A0A2P8EAP8"/>
<evidence type="ECO:0000313" key="3">
    <source>
        <dbReference type="Proteomes" id="UP000240708"/>
    </source>
</evidence>
<dbReference type="RefSeq" id="WP_245889502.1">
    <property type="nucleotide sequence ID" value="NZ_PYGF01000002.1"/>
</dbReference>
<evidence type="ECO:0000313" key="2">
    <source>
        <dbReference type="EMBL" id="PSL06525.1"/>
    </source>
</evidence>
<organism evidence="2 3">
    <name type="scientific">Cecembia rubra</name>
    <dbReference type="NCBI Taxonomy" id="1485585"/>
    <lineage>
        <taxon>Bacteria</taxon>
        <taxon>Pseudomonadati</taxon>
        <taxon>Bacteroidota</taxon>
        <taxon>Cytophagia</taxon>
        <taxon>Cytophagales</taxon>
        <taxon>Cyclobacteriaceae</taxon>
        <taxon>Cecembia</taxon>
    </lineage>
</organism>
<dbReference type="Pfam" id="PF13385">
    <property type="entry name" value="Laminin_G_3"/>
    <property type="match status" value="1"/>
</dbReference>
<dbReference type="GO" id="GO:0004553">
    <property type="term" value="F:hydrolase activity, hydrolyzing O-glycosyl compounds"/>
    <property type="evidence" value="ECO:0007669"/>
    <property type="project" value="UniProtKB-ARBA"/>
</dbReference>
<keyword evidence="3" id="KW-1185">Reference proteome</keyword>
<dbReference type="GO" id="GO:0005975">
    <property type="term" value="P:carbohydrate metabolic process"/>
    <property type="evidence" value="ECO:0007669"/>
    <property type="project" value="UniProtKB-ARBA"/>
</dbReference>
<dbReference type="InterPro" id="IPR013320">
    <property type="entry name" value="ConA-like_dom_sf"/>
</dbReference>
<name>A0A2P8EAP8_9BACT</name>
<keyword evidence="2" id="KW-0430">Lectin</keyword>
<accession>A0A2P8EAP8</accession>
<dbReference type="Proteomes" id="UP000240708">
    <property type="component" value="Unassembled WGS sequence"/>
</dbReference>
<reference evidence="2 3" key="1">
    <citation type="submission" date="2018-03" db="EMBL/GenBank/DDBJ databases">
        <title>Genomic Encyclopedia of Archaeal and Bacterial Type Strains, Phase II (KMG-II): from individual species to whole genera.</title>
        <authorList>
            <person name="Goeker M."/>
        </authorList>
    </citation>
    <scope>NUCLEOTIDE SEQUENCE [LARGE SCALE GENOMIC DNA]</scope>
    <source>
        <strain evidence="2 3">DSM 28057</strain>
    </source>
</reference>
<proteinExistence type="predicted"/>
<dbReference type="EMBL" id="PYGF01000002">
    <property type="protein sequence ID" value="PSL06525.1"/>
    <property type="molecule type" value="Genomic_DNA"/>
</dbReference>
<sequence length="360" mass="39383">MKKMQIILLAVIFAFAGCTDSYIDDIVAVDPGPDNAAPEILINFPIEGALIRVVEDVTSIDINFEVRDDIEVDVVTISLNGNQLESFNDFLDYRRVVKTYTYPSLGNGEHILSITATDKSGKSTVETVRFEKVEPYRPVYEGEVFYLPFDGDYTELVNIRNANVSGSPGFVNGISGRAYSGASNAYLTFPTAGLLGQEFSAVFWYKVNASPDRAGLLVIGPPDPNNPNNPNNRSKGFRFFREAAGPNQRFKLNVGNGGSDNWFDGGDAADLNPADGEWAHLAFTISGSQVTVYINGEIVSQGGFPGIDWTGCDVLSIGSGAPRFTEWGHLSDQSYFDELRLFNKALSQNEIRTIIDAEKP</sequence>